<keyword evidence="3" id="KW-1185">Reference proteome</keyword>
<comment type="caution">
    <text evidence="2">The sequence shown here is derived from an EMBL/GenBank/DDBJ whole genome shotgun (WGS) entry which is preliminary data.</text>
</comment>
<evidence type="ECO:0000256" key="1">
    <source>
        <dbReference type="SAM" id="MobiDB-lite"/>
    </source>
</evidence>
<feature type="region of interest" description="Disordered" evidence="1">
    <location>
        <begin position="1"/>
        <end position="65"/>
    </location>
</feature>
<evidence type="ECO:0000313" key="2">
    <source>
        <dbReference type="EMBL" id="TEB40036.1"/>
    </source>
</evidence>
<feature type="compositionally biased region" description="Polar residues" evidence="1">
    <location>
        <begin position="21"/>
        <end position="34"/>
    </location>
</feature>
<dbReference type="AlphaFoldDB" id="A0A4Y7U0R7"/>
<reference evidence="2 3" key="1">
    <citation type="journal article" date="2019" name="Nat. Ecol. Evol.">
        <title>Megaphylogeny resolves global patterns of mushroom evolution.</title>
        <authorList>
            <person name="Varga T."/>
            <person name="Krizsan K."/>
            <person name="Foldi C."/>
            <person name="Dima B."/>
            <person name="Sanchez-Garcia M."/>
            <person name="Sanchez-Ramirez S."/>
            <person name="Szollosi G.J."/>
            <person name="Szarkandi J.G."/>
            <person name="Papp V."/>
            <person name="Albert L."/>
            <person name="Andreopoulos W."/>
            <person name="Angelini C."/>
            <person name="Antonin V."/>
            <person name="Barry K.W."/>
            <person name="Bougher N.L."/>
            <person name="Buchanan P."/>
            <person name="Buyck B."/>
            <person name="Bense V."/>
            <person name="Catcheside P."/>
            <person name="Chovatia M."/>
            <person name="Cooper J."/>
            <person name="Damon W."/>
            <person name="Desjardin D."/>
            <person name="Finy P."/>
            <person name="Geml J."/>
            <person name="Haridas S."/>
            <person name="Hughes K."/>
            <person name="Justo A."/>
            <person name="Karasinski D."/>
            <person name="Kautmanova I."/>
            <person name="Kiss B."/>
            <person name="Kocsube S."/>
            <person name="Kotiranta H."/>
            <person name="LaButti K.M."/>
            <person name="Lechner B.E."/>
            <person name="Liimatainen K."/>
            <person name="Lipzen A."/>
            <person name="Lukacs Z."/>
            <person name="Mihaltcheva S."/>
            <person name="Morgado L.N."/>
            <person name="Niskanen T."/>
            <person name="Noordeloos M.E."/>
            <person name="Ohm R.A."/>
            <person name="Ortiz-Santana B."/>
            <person name="Ovrebo C."/>
            <person name="Racz N."/>
            <person name="Riley R."/>
            <person name="Savchenko A."/>
            <person name="Shiryaev A."/>
            <person name="Soop K."/>
            <person name="Spirin V."/>
            <person name="Szebenyi C."/>
            <person name="Tomsovsky M."/>
            <person name="Tulloss R.E."/>
            <person name="Uehling J."/>
            <person name="Grigoriev I.V."/>
            <person name="Vagvolgyi C."/>
            <person name="Papp T."/>
            <person name="Martin F.M."/>
            <person name="Miettinen O."/>
            <person name="Hibbett D.S."/>
            <person name="Nagy L.G."/>
        </authorList>
    </citation>
    <scope>NUCLEOTIDE SEQUENCE [LARGE SCALE GENOMIC DNA]</scope>
    <source>
        <strain evidence="2 3">FP101781</strain>
    </source>
</reference>
<name>A0A4Y7U0R7_COPMI</name>
<dbReference type="EMBL" id="QPFP01000001">
    <property type="protein sequence ID" value="TEB40036.1"/>
    <property type="molecule type" value="Genomic_DNA"/>
</dbReference>
<organism evidence="2 3">
    <name type="scientific">Coprinellus micaceus</name>
    <name type="common">Glistening ink-cap mushroom</name>
    <name type="synonym">Coprinus micaceus</name>
    <dbReference type="NCBI Taxonomy" id="71717"/>
    <lineage>
        <taxon>Eukaryota</taxon>
        <taxon>Fungi</taxon>
        <taxon>Dikarya</taxon>
        <taxon>Basidiomycota</taxon>
        <taxon>Agaricomycotina</taxon>
        <taxon>Agaricomycetes</taxon>
        <taxon>Agaricomycetidae</taxon>
        <taxon>Agaricales</taxon>
        <taxon>Agaricineae</taxon>
        <taxon>Psathyrellaceae</taxon>
        <taxon>Coprinellus</taxon>
    </lineage>
</organism>
<proteinExistence type="predicted"/>
<dbReference type="Proteomes" id="UP000298030">
    <property type="component" value="Unassembled WGS sequence"/>
</dbReference>
<sequence length="65" mass="6936">MGTTVSQLHGCRSEAQGTWGRRNTSTDSLDTSQGEEVPGDATASTVSQDVARHYRTRHLGPGSHP</sequence>
<protein>
    <submittedName>
        <fullName evidence="2">Uncharacterized protein</fullName>
    </submittedName>
</protein>
<gene>
    <name evidence="2" type="ORF">FA13DRAFT_1724263</name>
</gene>
<accession>A0A4Y7U0R7</accession>
<evidence type="ECO:0000313" key="3">
    <source>
        <dbReference type="Proteomes" id="UP000298030"/>
    </source>
</evidence>